<comment type="subcellular location">
    <subcellularLocation>
        <location evidence="1">Nucleus</location>
        <location evidence="1">Nucleoplasm</location>
    </subcellularLocation>
</comment>
<dbReference type="GO" id="GO:0003677">
    <property type="term" value="F:DNA binding"/>
    <property type="evidence" value="ECO:0007669"/>
    <property type="project" value="UniProtKB-UniRule"/>
</dbReference>
<dbReference type="Gene3D" id="6.20.210.20">
    <property type="entry name" value="THAP domain"/>
    <property type="match status" value="1"/>
</dbReference>
<protein>
    <recommendedName>
        <fullName evidence="15">THAP-type domain-containing protein</fullName>
    </recommendedName>
</protein>
<dbReference type="SMART" id="SM00980">
    <property type="entry name" value="THAP"/>
    <property type="match status" value="1"/>
</dbReference>
<keyword evidence="11" id="KW-0131">Cell cycle</keyword>
<evidence type="ECO:0000256" key="4">
    <source>
        <dbReference type="ARBA" id="ARBA00022771"/>
    </source>
</evidence>
<dbReference type="Proteomes" id="UP001566132">
    <property type="component" value="Unassembled WGS sequence"/>
</dbReference>
<keyword evidence="3" id="KW-0479">Metal-binding</keyword>
<evidence type="ECO:0000256" key="9">
    <source>
        <dbReference type="ARBA" id="ARBA00023163"/>
    </source>
</evidence>
<keyword evidence="10" id="KW-0539">Nucleus</keyword>
<evidence type="ECO:0000256" key="10">
    <source>
        <dbReference type="ARBA" id="ARBA00023242"/>
    </source>
</evidence>
<feature type="coiled-coil region" evidence="13">
    <location>
        <begin position="268"/>
        <end position="295"/>
    </location>
</feature>
<evidence type="ECO:0000256" key="3">
    <source>
        <dbReference type="ARBA" id="ARBA00022723"/>
    </source>
</evidence>
<evidence type="ECO:0000259" key="15">
    <source>
        <dbReference type="PROSITE" id="PS50950"/>
    </source>
</evidence>
<organism evidence="16 17">
    <name type="scientific">Hypothenemus hampei</name>
    <name type="common">Coffee berry borer</name>
    <dbReference type="NCBI Taxonomy" id="57062"/>
    <lineage>
        <taxon>Eukaryota</taxon>
        <taxon>Metazoa</taxon>
        <taxon>Ecdysozoa</taxon>
        <taxon>Arthropoda</taxon>
        <taxon>Hexapoda</taxon>
        <taxon>Insecta</taxon>
        <taxon>Pterygota</taxon>
        <taxon>Neoptera</taxon>
        <taxon>Endopterygota</taxon>
        <taxon>Coleoptera</taxon>
        <taxon>Polyphaga</taxon>
        <taxon>Cucujiformia</taxon>
        <taxon>Curculionidae</taxon>
        <taxon>Scolytinae</taxon>
        <taxon>Hypothenemus</taxon>
    </lineage>
</organism>
<dbReference type="Pfam" id="PF05485">
    <property type="entry name" value="THAP"/>
    <property type="match status" value="1"/>
</dbReference>
<dbReference type="PROSITE" id="PS50950">
    <property type="entry name" value="ZF_THAP"/>
    <property type="match status" value="1"/>
</dbReference>
<evidence type="ECO:0000256" key="12">
    <source>
        <dbReference type="PROSITE-ProRule" id="PRU00309"/>
    </source>
</evidence>
<dbReference type="InterPro" id="IPR006612">
    <property type="entry name" value="THAP_Znf"/>
</dbReference>
<dbReference type="GO" id="GO:0005654">
    <property type="term" value="C:nucleoplasm"/>
    <property type="evidence" value="ECO:0007669"/>
    <property type="project" value="UniProtKB-SubCell"/>
</dbReference>
<evidence type="ECO:0000256" key="13">
    <source>
        <dbReference type="SAM" id="Coils"/>
    </source>
</evidence>
<keyword evidence="4 12" id="KW-0863">Zinc-finger</keyword>
<dbReference type="InterPro" id="IPR038441">
    <property type="entry name" value="THAP_Znf_sf"/>
</dbReference>
<gene>
    <name evidence="16" type="ORF">ABEB36_013790</name>
</gene>
<evidence type="ECO:0000313" key="17">
    <source>
        <dbReference type="Proteomes" id="UP001566132"/>
    </source>
</evidence>
<dbReference type="PANTHER" id="PTHR46600:SF1">
    <property type="entry name" value="THAP DOMAIN-CONTAINING PROTEIN 1"/>
    <property type="match status" value="1"/>
</dbReference>
<evidence type="ECO:0000256" key="7">
    <source>
        <dbReference type="ARBA" id="ARBA00023054"/>
    </source>
</evidence>
<reference evidence="16 17" key="1">
    <citation type="submission" date="2024-05" db="EMBL/GenBank/DDBJ databases">
        <title>Genetic variation in Jamaican populations of the coffee berry borer (Hypothenemus hampei).</title>
        <authorList>
            <person name="Errbii M."/>
            <person name="Myrie A."/>
        </authorList>
    </citation>
    <scope>NUCLEOTIDE SEQUENCE [LARGE SCALE GENOMIC DNA]</scope>
    <source>
        <strain evidence="16">JA-Hopewell-2020-01-JO</strain>
        <tissue evidence="16">Whole body</tissue>
    </source>
</reference>
<keyword evidence="9" id="KW-0804">Transcription</keyword>
<keyword evidence="8 12" id="KW-0238">DNA-binding</keyword>
<feature type="compositionally biased region" description="Low complexity" evidence="14">
    <location>
        <begin position="225"/>
        <end position="238"/>
    </location>
</feature>
<keyword evidence="6" id="KW-0805">Transcription regulation</keyword>
<evidence type="ECO:0000256" key="2">
    <source>
        <dbReference type="ARBA" id="ARBA00006177"/>
    </source>
</evidence>
<dbReference type="SUPFAM" id="SSF57716">
    <property type="entry name" value="Glucocorticoid receptor-like (DNA-binding domain)"/>
    <property type="match status" value="1"/>
</dbReference>
<comment type="caution">
    <text evidence="16">The sequence shown here is derived from an EMBL/GenBank/DDBJ whole genome shotgun (WGS) entry which is preliminary data.</text>
</comment>
<dbReference type="SMART" id="SM00692">
    <property type="entry name" value="DM3"/>
    <property type="match status" value="1"/>
</dbReference>
<keyword evidence="17" id="KW-1185">Reference proteome</keyword>
<dbReference type="PANTHER" id="PTHR46600">
    <property type="entry name" value="THAP DOMAIN-CONTAINING"/>
    <property type="match status" value="1"/>
</dbReference>
<evidence type="ECO:0000256" key="11">
    <source>
        <dbReference type="ARBA" id="ARBA00023306"/>
    </source>
</evidence>
<keyword evidence="7 13" id="KW-0175">Coiled coil</keyword>
<evidence type="ECO:0000256" key="8">
    <source>
        <dbReference type="ARBA" id="ARBA00023125"/>
    </source>
</evidence>
<evidence type="ECO:0000256" key="6">
    <source>
        <dbReference type="ARBA" id="ARBA00023015"/>
    </source>
</evidence>
<name>A0ABD1E599_HYPHA</name>
<sequence>MNIHISLKPPTTLQNLFCSNKDKTPITKRSGVYCLTAANGHKYIGRTFIKLETRQKEHLNEIRKYSVRKNRGKYMSGIEEIKSTFAKYVLDLNLNLDDTGFDVLFVGDDSDIKFHTFPRKADIGTAWKIACRRKDNFNIKNAYICNKHFNENDYVRNLKHELLGYKPKNWRGLKEDAIPTLNLPGRVENSDNNNDRKQRAELRIKRKNQSELIAQILTENDEQNRLSNNQENDNNSCNAGGDGELHVQIPIPIPIACHSRTVETNTEHDDRDNIIKAQQEKIAQLERERKAIEGIFTTTQL</sequence>
<dbReference type="GO" id="GO:0008270">
    <property type="term" value="F:zinc ion binding"/>
    <property type="evidence" value="ECO:0007669"/>
    <property type="project" value="UniProtKB-KW"/>
</dbReference>
<accession>A0ABD1E599</accession>
<proteinExistence type="inferred from homology"/>
<feature type="domain" description="THAP-type" evidence="15">
    <location>
        <begin position="92"/>
        <end position="182"/>
    </location>
</feature>
<dbReference type="AlphaFoldDB" id="A0ABD1E599"/>
<comment type="similarity">
    <text evidence="2">Belongs to the THAP1 family.</text>
</comment>
<keyword evidence="5" id="KW-0862">Zinc</keyword>
<evidence type="ECO:0000256" key="14">
    <source>
        <dbReference type="SAM" id="MobiDB-lite"/>
    </source>
</evidence>
<dbReference type="InterPro" id="IPR026516">
    <property type="entry name" value="THAP1/10"/>
</dbReference>
<evidence type="ECO:0000256" key="5">
    <source>
        <dbReference type="ARBA" id="ARBA00022833"/>
    </source>
</evidence>
<dbReference type="EMBL" id="JBDJPC010000011">
    <property type="protein sequence ID" value="KAL1489861.1"/>
    <property type="molecule type" value="Genomic_DNA"/>
</dbReference>
<evidence type="ECO:0000256" key="1">
    <source>
        <dbReference type="ARBA" id="ARBA00004642"/>
    </source>
</evidence>
<evidence type="ECO:0000313" key="16">
    <source>
        <dbReference type="EMBL" id="KAL1489861.1"/>
    </source>
</evidence>
<feature type="region of interest" description="Disordered" evidence="14">
    <location>
        <begin position="221"/>
        <end position="245"/>
    </location>
</feature>